<dbReference type="GO" id="GO:0006260">
    <property type="term" value="P:DNA replication"/>
    <property type="evidence" value="ECO:0007669"/>
    <property type="project" value="InterPro"/>
</dbReference>
<reference evidence="2" key="1">
    <citation type="submission" date="2017-09" db="EMBL/GenBank/DDBJ databases">
        <title>Depth-based differentiation of microbial function through sediment-hosted aquifers and enrichment of novel symbionts in the deep terrestrial subsurface.</title>
        <authorList>
            <person name="Probst A.J."/>
            <person name="Ladd B."/>
            <person name="Jarett J.K."/>
            <person name="Geller-Mcgrath D.E."/>
            <person name="Sieber C.M.K."/>
            <person name="Emerson J.B."/>
            <person name="Anantharaman K."/>
            <person name="Thomas B.C."/>
            <person name="Malmstrom R."/>
            <person name="Stieglmeier M."/>
            <person name="Klingl A."/>
            <person name="Woyke T."/>
            <person name="Ryan C.M."/>
            <person name="Banfield J.F."/>
        </authorList>
    </citation>
    <scope>NUCLEOTIDE SEQUENCE [LARGE SCALE GENOMIC DNA]</scope>
</reference>
<dbReference type="PANTHER" id="PTHR21075">
    <property type="entry name" value="ANAEROBIC RIBONUCLEOSIDE-TRIPHOSPHATE REDUCTASE"/>
    <property type="match status" value="1"/>
</dbReference>
<evidence type="ECO:0000313" key="1">
    <source>
        <dbReference type="EMBL" id="PIU36010.1"/>
    </source>
</evidence>
<sequence>YWKNHFNTIGLVGMNEACLNFLGENIATEKGKKFALEILDFMREKMGKYQEETNQLFNLEATPAEGTSYRFAREDRKRFKDIIFANNKAVYEGEAEPYYTNSTQLPVDYTTDIFEALEHQDELQCRYTGGCVFHGFLGESLPDTKSVKKVVKKIAENFHLPYFTLTPTFSICPKHGYLAGEHFYCPKCDDDLQEEKARLEKEGWEAKIEE</sequence>
<comment type="caution">
    <text evidence="1">The sequence shown here is derived from an EMBL/GenBank/DDBJ whole genome shotgun (WGS) entry which is preliminary data.</text>
</comment>
<feature type="non-terminal residue" evidence="1">
    <location>
        <position position="1"/>
    </location>
</feature>
<dbReference type="Gene3D" id="3.20.70.20">
    <property type="match status" value="1"/>
</dbReference>
<dbReference type="EC" id="1.17.4.2" evidence="1"/>
<dbReference type="EMBL" id="PEWZ01000042">
    <property type="protein sequence ID" value="PIU36010.1"/>
    <property type="molecule type" value="Genomic_DNA"/>
</dbReference>
<dbReference type="GO" id="GO:0008998">
    <property type="term" value="F:ribonucleoside-triphosphate reductase (thioredoxin) activity"/>
    <property type="evidence" value="ECO:0007669"/>
    <property type="project" value="UniProtKB-EC"/>
</dbReference>
<dbReference type="Proteomes" id="UP000229502">
    <property type="component" value="Unassembled WGS sequence"/>
</dbReference>
<dbReference type="InterPro" id="IPR012833">
    <property type="entry name" value="NrdD"/>
</dbReference>
<dbReference type="GO" id="GO:0031250">
    <property type="term" value="C:anaerobic ribonucleoside-triphosphate reductase complex"/>
    <property type="evidence" value="ECO:0007669"/>
    <property type="project" value="TreeGrafter"/>
</dbReference>
<dbReference type="AlphaFoldDB" id="A0A2M6YRV4"/>
<dbReference type="GO" id="GO:0004748">
    <property type="term" value="F:ribonucleoside-diphosphate reductase activity, thioredoxin disulfide as acceptor"/>
    <property type="evidence" value="ECO:0007669"/>
    <property type="project" value="TreeGrafter"/>
</dbReference>
<proteinExistence type="predicted"/>
<protein>
    <submittedName>
        <fullName evidence="1">Ribonucleoside triphosphate reductase</fullName>
        <ecNumber evidence="1">1.17.4.2</ecNumber>
    </submittedName>
</protein>
<dbReference type="Pfam" id="PF13597">
    <property type="entry name" value="NRDD"/>
    <property type="match status" value="1"/>
</dbReference>
<accession>A0A2M6YRV4</accession>
<organism evidence="1 2">
    <name type="scientific">Candidatus Shapirobacteria bacterium CG07_land_8_20_14_0_80_39_18</name>
    <dbReference type="NCBI Taxonomy" id="1974882"/>
    <lineage>
        <taxon>Bacteria</taxon>
        <taxon>Candidatus Shapironibacteriota</taxon>
    </lineage>
</organism>
<evidence type="ECO:0000313" key="2">
    <source>
        <dbReference type="Proteomes" id="UP000229502"/>
    </source>
</evidence>
<gene>
    <name evidence="1" type="ORF">COT03_00760</name>
</gene>
<dbReference type="PANTHER" id="PTHR21075:SF0">
    <property type="entry name" value="ANAEROBIC RIBONUCLEOSIDE-TRIPHOSPHATE REDUCTASE"/>
    <property type="match status" value="1"/>
</dbReference>
<name>A0A2M6YRV4_9BACT</name>
<keyword evidence="1" id="KW-0560">Oxidoreductase</keyword>
<dbReference type="SUPFAM" id="SSF51998">
    <property type="entry name" value="PFL-like glycyl radical enzymes"/>
    <property type="match status" value="1"/>
</dbReference>
<dbReference type="GO" id="GO:0009265">
    <property type="term" value="P:2'-deoxyribonucleotide biosynthetic process"/>
    <property type="evidence" value="ECO:0007669"/>
    <property type="project" value="TreeGrafter"/>
</dbReference>